<comment type="caution">
    <text evidence="2">The sequence shown here is derived from an EMBL/GenBank/DDBJ whole genome shotgun (WGS) entry which is preliminary data.</text>
</comment>
<dbReference type="Proteomes" id="UP001501721">
    <property type="component" value="Unassembled WGS sequence"/>
</dbReference>
<gene>
    <name evidence="2" type="ORF">GCM10010422_44650</name>
</gene>
<reference evidence="3" key="1">
    <citation type="journal article" date="2019" name="Int. J. Syst. Evol. Microbiol.">
        <title>The Global Catalogue of Microorganisms (GCM) 10K type strain sequencing project: providing services to taxonomists for standard genome sequencing and annotation.</title>
        <authorList>
            <consortium name="The Broad Institute Genomics Platform"/>
            <consortium name="The Broad Institute Genome Sequencing Center for Infectious Disease"/>
            <person name="Wu L."/>
            <person name="Ma J."/>
        </authorList>
    </citation>
    <scope>NUCLEOTIDE SEQUENCE [LARGE SCALE GENOMIC DNA]</scope>
    <source>
        <strain evidence="3">JCM 6923</strain>
    </source>
</reference>
<keyword evidence="3" id="KW-1185">Reference proteome</keyword>
<proteinExistence type="predicted"/>
<dbReference type="EMBL" id="BAAATL010000021">
    <property type="protein sequence ID" value="GAA2492766.1"/>
    <property type="molecule type" value="Genomic_DNA"/>
</dbReference>
<protein>
    <submittedName>
        <fullName evidence="2">Uncharacterized protein</fullName>
    </submittedName>
</protein>
<evidence type="ECO:0000313" key="3">
    <source>
        <dbReference type="Proteomes" id="UP001501721"/>
    </source>
</evidence>
<accession>A0ABP5ZCK7</accession>
<sequence>MRLGLRALGTAGTQHIGEGGRFGAGQVRHRSPLRQGPPRTRPRAALYLPNMLEQFAKETLAAVEAVRVGVRGAATRSSYAVRWNPVSPVSRAVLVPLPDV</sequence>
<organism evidence="2 3">
    <name type="scientific">Streptomyces graminearus</name>
    <dbReference type="NCBI Taxonomy" id="284030"/>
    <lineage>
        <taxon>Bacteria</taxon>
        <taxon>Bacillati</taxon>
        <taxon>Actinomycetota</taxon>
        <taxon>Actinomycetes</taxon>
        <taxon>Kitasatosporales</taxon>
        <taxon>Streptomycetaceae</taxon>
        <taxon>Streptomyces</taxon>
    </lineage>
</organism>
<name>A0ABP5ZCK7_9ACTN</name>
<feature type="region of interest" description="Disordered" evidence="1">
    <location>
        <begin position="14"/>
        <end position="41"/>
    </location>
</feature>
<evidence type="ECO:0000313" key="2">
    <source>
        <dbReference type="EMBL" id="GAA2492766.1"/>
    </source>
</evidence>
<evidence type="ECO:0000256" key="1">
    <source>
        <dbReference type="SAM" id="MobiDB-lite"/>
    </source>
</evidence>